<name>A0A182ISY1_ANOAO</name>
<protein>
    <submittedName>
        <fullName evidence="1">Uncharacterized protein</fullName>
    </submittedName>
</protein>
<proteinExistence type="predicted"/>
<dbReference type="EnsemblMetazoa" id="AATE004872-RA">
    <property type="protein sequence ID" value="AATE004872-PA.1"/>
    <property type="gene ID" value="AATE004872"/>
</dbReference>
<evidence type="ECO:0000313" key="1">
    <source>
        <dbReference type="EnsemblMetazoa" id="AATE004872-PA.1"/>
    </source>
</evidence>
<reference evidence="1" key="1">
    <citation type="submission" date="2022-08" db="UniProtKB">
        <authorList>
            <consortium name="EnsemblMetazoa"/>
        </authorList>
    </citation>
    <scope>IDENTIFICATION</scope>
    <source>
        <strain evidence="1">EBRO</strain>
    </source>
</reference>
<organism evidence="1">
    <name type="scientific">Anopheles atroparvus</name>
    <name type="common">European mosquito</name>
    <dbReference type="NCBI Taxonomy" id="41427"/>
    <lineage>
        <taxon>Eukaryota</taxon>
        <taxon>Metazoa</taxon>
        <taxon>Ecdysozoa</taxon>
        <taxon>Arthropoda</taxon>
        <taxon>Hexapoda</taxon>
        <taxon>Insecta</taxon>
        <taxon>Pterygota</taxon>
        <taxon>Neoptera</taxon>
        <taxon>Endopterygota</taxon>
        <taxon>Diptera</taxon>
        <taxon>Nematocera</taxon>
        <taxon>Culicoidea</taxon>
        <taxon>Culicidae</taxon>
        <taxon>Anophelinae</taxon>
        <taxon>Anopheles</taxon>
    </lineage>
</organism>
<accession>A0A182ISY1</accession>
<dbReference type="VEuPathDB" id="VectorBase:AATE004872"/>
<dbReference type="AlphaFoldDB" id="A0A182ISY1"/>
<sequence>MEQLFQSPARWKALSEMDRRIMTFPELFTLVMMVVGLGLSFMLLAFMWCTLAAVIAPAMAEPPFSAHSAPSVVSLGVRYFARCWYTCLMRSMLARDAMAWFTIGSG</sequence>